<name>A0AA38X072_9EURO</name>
<organism evidence="2 3">
    <name type="scientific">Cladophialophora chaetospira</name>
    <dbReference type="NCBI Taxonomy" id="386627"/>
    <lineage>
        <taxon>Eukaryota</taxon>
        <taxon>Fungi</taxon>
        <taxon>Dikarya</taxon>
        <taxon>Ascomycota</taxon>
        <taxon>Pezizomycotina</taxon>
        <taxon>Eurotiomycetes</taxon>
        <taxon>Chaetothyriomycetidae</taxon>
        <taxon>Chaetothyriales</taxon>
        <taxon>Herpotrichiellaceae</taxon>
        <taxon>Cladophialophora</taxon>
    </lineage>
</organism>
<dbReference type="PANTHER" id="PTHR14303">
    <property type="entry name" value="DNA POLYMERASE DELTA SUBUNIT 4"/>
    <property type="match status" value="1"/>
</dbReference>
<dbReference type="Proteomes" id="UP001172673">
    <property type="component" value="Unassembled WGS sequence"/>
</dbReference>
<evidence type="ECO:0000313" key="2">
    <source>
        <dbReference type="EMBL" id="KAJ9604374.1"/>
    </source>
</evidence>
<keyword evidence="3" id="KW-1185">Reference proteome</keyword>
<reference evidence="2" key="1">
    <citation type="submission" date="2022-10" db="EMBL/GenBank/DDBJ databases">
        <title>Culturing micro-colonial fungi from biological soil crusts in the Mojave desert and describing Neophaeococcomyces mojavensis, and introducing the new genera and species Taxawa tesnikishii.</title>
        <authorList>
            <person name="Kurbessoian T."/>
            <person name="Stajich J.E."/>
        </authorList>
    </citation>
    <scope>NUCLEOTIDE SEQUENCE</scope>
    <source>
        <strain evidence="2">TK_41</strain>
    </source>
</reference>
<feature type="compositionally biased region" description="Polar residues" evidence="1">
    <location>
        <begin position="18"/>
        <end position="33"/>
    </location>
</feature>
<evidence type="ECO:0008006" key="4">
    <source>
        <dbReference type="Google" id="ProtNLM"/>
    </source>
</evidence>
<dbReference type="EMBL" id="JAPDRK010000019">
    <property type="protein sequence ID" value="KAJ9604374.1"/>
    <property type="molecule type" value="Genomic_DNA"/>
</dbReference>
<dbReference type="InterPro" id="IPR007218">
    <property type="entry name" value="DNA_pol_delta_4"/>
</dbReference>
<feature type="region of interest" description="Disordered" evidence="1">
    <location>
        <begin position="1"/>
        <end position="105"/>
    </location>
</feature>
<dbReference type="AlphaFoldDB" id="A0AA38X072"/>
<feature type="compositionally biased region" description="Acidic residues" evidence="1">
    <location>
        <begin position="76"/>
        <end position="91"/>
    </location>
</feature>
<dbReference type="GO" id="GO:0006261">
    <property type="term" value="P:DNA-templated DNA replication"/>
    <property type="evidence" value="ECO:0007669"/>
    <property type="project" value="TreeGrafter"/>
</dbReference>
<dbReference type="PANTHER" id="PTHR14303:SF0">
    <property type="entry name" value="DNA POLYMERASE DELTA SUBUNIT 4"/>
    <property type="match status" value="1"/>
</dbReference>
<evidence type="ECO:0000256" key="1">
    <source>
        <dbReference type="SAM" id="MobiDB-lite"/>
    </source>
</evidence>
<sequence length="233" mass="25943">MPRGRKSTAARSAAGAQSRLSFNNRVTKTSAQAQRDEQAASAKKLSQIEDTLSQDDTEVAEVEVKDELATTQPKTEEDDEEETSQTVEEEPEPSRAGARRKVKTVKGKDERELAAEKITDAQLKKYWQKEEDSRLAPRVHQQALPLHEKILRHFDLSSQYGPCIGIPRLARWRRANTLNLQPPIEVLAVLLREEEGGDGAKEGLKYGKRGRSQGCGKIAYIDELAGGRVVLVE</sequence>
<dbReference type="GO" id="GO:0003887">
    <property type="term" value="F:DNA-directed DNA polymerase activity"/>
    <property type="evidence" value="ECO:0007669"/>
    <property type="project" value="TreeGrafter"/>
</dbReference>
<gene>
    <name evidence="2" type="ORF">H2200_011208</name>
</gene>
<comment type="caution">
    <text evidence="2">The sequence shown here is derived from an EMBL/GenBank/DDBJ whole genome shotgun (WGS) entry which is preliminary data.</text>
</comment>
<feature type="compositionally biased region" description="Acidic residues" evidence="1">
    <location>
        <begin position="52"/>
        <end position="61"/>
    </location>
</feature>
<accession>A0AA38X072</accession>
<dbReference type="Pfam" id="PF04081">
    <property type="entry name" value="DNA_pol_delta_4"/>
    <property type="match status" value="1"/>
</dbReference>
<proteinExistence type="predicted"/>
<protein>
    <recommendedName>
        <fullName evidence="4">DNA polymerase delta subunit 4</fullName>
    </recommendedName>
</protein>
<evidence type="ECO:0000313" key="3">
    <source>
        <dbReference type="Proteomes" id="UP001172673"/>
    </source>
</evidence>
<dbReference type="GO" id="GO:0000731">
    <property type="term" value="P:DNA synthesis involved in DNA repair"/>
    <property type="evidence" value="ECO:0007669"/>
    <property type="project" value="InterPro"/>
</dbReference>
<dbReference type="GO" id="GO:0043625">
    <property type="term" value="C:delta DNA polymerase complex"/>
    <property type="evidence" value="ECO:0007669"/>
    <property type="project" value="TreeGrafter"/>
</dbReference>